<dbReference type="FunFam" id="3.40.109.10:FF:000004">
    <property type="entry name" value="Iodotyrosine deiodinase 1"/>
    <property type="match status" value="1"/>
</dbReference>
<dbReference type="Proteomes" id="UP000085678">
    <property type="component" value="Unplaced"/>
</dbReference>
<dbReference type="PANTHER" id="PTHR23026">
    <property type="entry name" value="NADPH NITROREDUCTASE"/>
    <property type="match status" value="1"/>
</dbReference>
<dbReference type="KEGG" id="lak:106162027"/>
<keyword evidence="3" id="KW-0285">Flavoprotein</keyword>
<feature type="domain" description="Nitroreductase" evidence="8">
    <location>
        <begin position="107"/>
        <end position="275"/>
    </location>
</feature>
<dbReference type="OrthoDB" id="41362at2759"/>
<dbReference type="PANTHER" id="PTHR23026:SF90">
    <property type="entry name" value="IODOTYROSINE DEIODINASE 1"/>
    <property type="match status" value="1"/>
</dbReference>
<feature type="compositionally biased region" description="Basic and acidic residues" evidence="6">
    <location>
        <begin position="67"/>
        <end position="80"/>
    </location>
</feature>
<evidence type="ECO:0000256" key="2">
    <source>
        <dbReference type="ARBA" id="ARBA00007118"/>
    </source>
</evidence>
<evidence type="ECO:0000256" key="4">
    <source>
        <dbReference type="ARBA" id="ARBA00022643"/>
    </source>
</evidence>
<evidence type="ECO:0000313" key="9">
    <source>
        <dbReference type="Proteomes" id="UP000085678"/>
    </source>
</evidence>
<keyword evidence="7" id="KW-0472">Membrane</keyword>
<dbReference type="STRING" id="7574.A0A1S3I8J1"/>
<keyword evidence="9" id="KW-1185">Reference proteome</keyword>
<evidence type="ECO:0000313" key="10">
    <source>
        <dbReference type="RefSeq" id="XP_013394580.1"/>
    </source>
</evidence>
<sequence length="298" mass="33186">MIMSAVVTNYLREHLPYSTGVLIVVITVVVLRSILMKFVGIPTLKKDFLSHTEDVDPTVSNGEDAGDSIHNDHGGDDDAPRVAFNPQCYPKSQMIERARRFYENMNARRSVRSLSSEPVPLDVIQNIIRTAGTSPSGAHTEPWTFVVVSNKGIKAQIRQIVEAEEEINYRKRMGNKWVEDLKKLKVNWEKPYLDVAPYLIIVLRQAYGLGENGERKTHYYNEISVSIAVGLLLAAVQNAGLVTVTTTPMNAGPALRTLLGRPVNEKVVVLLPVGYPAKDATVPDLKRKELDKIMVLLD</sequence>
<keyword evidence="7" id="KW-1133">Transmembrane helix</keyword>
<feature type="region of interest" description="Disordered" evidence="6">
    <location>
        <begin position="53"/>
        <end position="82"/>
    </location>
</feature>
<dbReference type="RefSeq" id="XP_013394580.1">
    <property type="nucleotide sequence ID" value="XM_013539126.1"/>
</dbReference>
<organism evidence="9 10">
    <name type="scientific">Lingula anatina</name>
    <name type="common">Brachiopod</name>
    <name type="synonym">Lingula unguis</name>
    <dbReference type="NCBI Taxonomy" id="7574"/>
    <lineage>
        <taxon>Eukaryota</taxon>
        <taxon>Metazoa</taxon>
        <taxon>Spiralia</taxon>
        <taxon>Lophotrochozoa</taxon>
        <taxon>Brachiopoda</taxon>
        <taxon>Linguliformea</taxon>
        <taxon>Lingulata</taxon>
        <taxon>Lingulida</taxon>
        <taxon>Linguloidea</taxon>
        <taxon>Lingulidae</taxon>
        <taxon>Lingula</taxon>
    </lineage>
</organism>
<dbReference type="SUPFAM" id="SSF55469">
    <property type="entry name" value="FMN-dependent nitroreductase-like"/>
    <property type="match status" value="1"/>
</dbReference>
<name>A0A1S3I8J1_LINAN</name>
<gene>
    <name evidence="10" type="primary">LOC106162027</name>
</gene>
<dbReference type="InterPro" id="IPR050627">
    <property type="entry name" value="Nitroreductase/BluB"/>
</dbReference>
<dbReference type="GO" id="GO:0140616">
    <property type="term" value="F:iodotyrosine deiodinase activity"/>
    <property type="evidence" value="ECO:0007669"/>
    <property type="project" value="UniProtKB-ARBA"/>
</dbReference>
<accession>A0A1S3I8J1</accession>
<dbReference type="GeneID" id="106162027"/>
<evidence type="ECO:0000256" key="3">
    <source>
        <dbReference type="ARBA" id="ARBA00022630"/>
    </source>
</evidence>
<evidence type="ECO:0000256" key="5">
    <source>
        <dbReference type="ARBA" id="ARBA00023002"/>
    </source>
</evidence>
<dbReference type="Gene3D" id="3.40.109.10">
    <property type="entry name" value="NADH Oxidase"/>
    <property type="match status" value="1"/>
</dbReference>
<keyword evidence="7" id="KW-0812">Transmembrane</keyword>
<keyword evidence="5" id="KW-0560">Oxidoreductase</keyword>
<evidence type="ECO:0000256" key="6">
    <source>
        <dbReference type="SAM" id="MobiDB-lite"/>
    </source>
</evidence>
<dbReference type="CDD" id="cd02144">
    <property type="entry name" value="iodotyrosine_dehalogenase"/>
    <property type="match status" value="1"/>
</dbReference>
<dbReference type="AlphaFoldDB" id="A0A1S3I8J1"/>
<comment type="similarity">
    <text evidence="2">Belongs to the nitroreductase family.</text>
</comment>
<keyword evidence="4" id="KW-0288">FMN</keyword>
<reference evidence="10" key="1">
    <citation type="submission" date="2025-08" db="UniProtKB">
        <authorList>
            <consortium name="RefSeq"/>
        </authorList>
    </citation>
    <scope>IDENTIFICATION</scope>
    <source>
        <tissue evidence="10">Gonads</tissue>
    </source>
</reference>
<feature type="transmembrane region" description="Helical" evidence="7">
    <location>
        <begin position="15"/>
        <end position="35"/>
    </location>
</feature>
<dbReference type="GO" id="GO:0006570">
    <property type="term" value="P:tyrosine metabolic process"/>
    <property type="evidence" value="ECO:0007669"/>
    <property type="project" value="TreeGrafter"/>
</dbReference>
<dbReference type="InterPro" id="IPR000415">
    <property type="entry name" value="Nitroreductase-like"/>
</dbReference>
<evidence type="ECO:0000259" key="8">
    <source>
        <dbReference type="Pfam" id="PF00881"/>
    </source>
</evidence>
<proteinExistence type="inferred from homology"/>
<dbReference type="InParanoid" id="A0A1S3I8J1"/>
<dbReference type="InterPro" id="IPR029479">
    <property type="entry name" value="Nitroreductase"/>
</dbReference>
<protein>
    <submittedName>
        <fullName evidence="10">Iodotyrosine deiodinase 1-like</fullName>
    </submittedName>
</protein>
<dbReference type="GO" id="GO:0005886">
    <property type="term" value="C:plasma membrane"/>
    <property type="evidence" value="ECO:0007669"/>
    <property type="project" value="TreeGrafter"/>
</dbReference>
<evidence type="ECO:0000256" key="1">
    <source>
        <dbReference type="ARBA" id="ARBA00001917"/>
    </source>
</evidence>
<dbReference type="Pfam" id="PF00881">
    <property type="entry name" value="Nitroreductase"/>
    <property type="match status" value="1"/>
</dbReference>
<comment type="cofactor">
    <cofactor evidence="1">
        <name>FMN</name>
        <dbReference type="ChEBI" id="CHEBI:58210"/>
    </cofactor>
</comment>
<evidence type="ECO:0000256" key="7">
    <source>
        <dbReference type="SAM" id="Phobius"/>
    </source>
</evidence>